<evidence type="ECO:0000256" key="1">
    <source>
        <dbReference type="SAM" id="SignalP"/>
    </source>
</evidence>
<protein>
    <recommendedName>
        <fullName evidence="2">3-keto-alpha-glucoside-1,2-lyase/3-keto-2-hydroxy-glucal hydratase domain-containing protein</fullName>
    </recommendedName>
</protein>
<dbReference type="InterPro" id="IPR010496">
    <property type="entry name" value="AL/BT2_dom"/>
</dbReference>
<evidence type="ECO:0000259" key="2">
    <source>
        <dbReference type="Pfam" id="PF06439"/>
    </source>
</evidence>
<organism evidence="3 4">
    <name type="scientific">Fodinibius roseus</name>
    <dbReference type="NCBI Taxonomy" id="1194090"/>
    <lineage>
        <taxon>Bacteria</taxon>
        <taxon>Pseudomonadati</taxon>
        <taxon>Balneolota</taxon>
        <taxon>Balneolia</taxon>
        <taxon>Balneolales</taxon>
        <taxon>Balneolaceae</taxon>
        <taxon>Fodinibius</taxon>
    </lineage>
</organism>
<dbReference type="GO" id="GO:0016787">
    <property type="term" value="F:hydrolase activity"/>
    <property type="evidence" value="ECO:0007669"/>
    <property type="project" value="InterPro"/>
</dbReference>
<dbReference type="Proteomes" id="UP000184041">
    <property type="component" value="Unassembled WGS sequence"/>
</dbReference>
<dbReference type="PROSITE" id="PS51257">
    <property type="entry name" value="PROKAR_LIPOPROTEIN"/>
    <property type="match status" value="1"/>
</dbReference>
<feature type="domain" description="3-keto-alpha-glucoside-1,2-lyase/3-keto-2-hydroxy-glucal hydratase" evidence="2">
    <location>
        <begin position="38"/>
        <end position="230"/>
    </location>
</feature>
<dbReference type="OrthoDB" id="9806233at2"/>
<gene>
    <name evidence="3" type="ORF">SAMN05443144_1258</name>
</gene>
<feature type="signal peptide" evidence="1">
    <location>
        <begin position="1"/>
        <end position="19"/>
    </location>
</feature>
<dbReference type="Pfam" id="PF06439">
    <property type="entry name" value="3keto-disac_hyd"/>
    <property type="match status" value="1"/>
</dbReference>
<keyword evidence="4" id="KW-1185">Reference proteome</keyword>
<dbReference type="EMBL" id="FQUS01000025">
    <property type="protein sequence ID" value="SHG33157.1"/>
    <property type="molecule type" value="Genomic_DNA"/>
</dbReference>
<name>A0A1M5IXU6_9BACT</name>
<accession>A0A1M5IXU6</accession>
<evidence type="ECO:0000313" key="4">
    <source>
        <dbReference type="Proteomes" id="UP000184041"/>
    </source>
</evidence>
<dbReference type="AlphaFoldDB" id="A0A1M5IXU6"/>
<dbReference type="STRING" id="1194090.SAMN05443144_1258"/>
<proteinExistence type="predicted"/>
<dbReference type="RefSeq" id="WP_073067603.1">
    <property type="nucleotide sequence ID" value="NZ_FQUS01000025.1"/>
</dbReference>
<dbReference type="Gene3D" id="2.60.120.560">
    <property type="entry name" value="Exo-inulinase, domain 1"/>
    <property type="match status" value="1"/>
</dbReference>
<keyword evidence="1" id="KW-0732">Signal</keyword>
<evidence type="ECO:0000313" key="3">
    <source>
        <dbReference type="EMBL" id="SHG33157.1"/>
    </source>
</evidence>
<sequence>MKYLYLVCFLGFMVSCSQGQGDAPRQESSAADYEEQGFTALYGDDLSQWKGQISEDPRKLPAILDTLEGERRELQEKVDQETFEHWYIQDGMILYDGTRGIGNIETRREYGNFELVLDWKIGPKGDSGIYLRNLPQVQIWDPHHQGVGSGGLYNNDPRNEPSKTMDRPAGEWNTMRMKMVGDTVWVTLNDELIVDGVRMDNIWGDSIPEEGPIVLQSHNTPLWFRNVYIKELD</sequence>
<reference evidence="3 4" key="1">
    <citation type="submission" date="2016-11" db="EMBL/GenBank/DDBJ databases">
        <authorList>
            <person name="Jaros S."/>
            <person name="Januszkiewicz K."/>
            <person name="Wedrychowicz H."/>
        </authorList>
    </citation>
    <scope>NUCLEOTIDE SEQUENCE [LARGE SCALE GENOMIC DNA]</scope>
    <source>
        <strain evidence="3 4">DSM 21986</strain>
    </source>
</reference>
<feature type="chain" id="PRO_5013336452" description="3-keto-alpha-glucoside-1,2-lyase/3-keto-2-hydroxy-glucal hydratase domain-containing protein" evidence="1">
    <location>
        <begin position="20"/>
        <end position="233"/>
    </location>
</feature>